<keyword evidence="1" id="KW-0456">Lyase</keyword>
<dbReference type="AlphaFoldDB" id="A0A067R787"/>
<dbReference type="PANTHER" id="PTHR11941">
    <property type="entry name" value="ENOYL-COA HYDRATASE-RELATED"/>
    <property type="match status" value="1"/>
</dbReference>
<sequence length="349" mass="39060">MWSILDYIFKRKPVPTILKQYNSINYYNGPEIATAEIRKRLLQSRGGCVDVVKNEDTGIATLCLNNPERRNAISGSMMVDLADAVDMLESWDTGKGLIIYGHGHTFCSGGDLNMARMFSNPDDGFLMAVFMQRVLGQLEKLPLISVALIEGTGALGGGSELAMACDFRLLTSDTGGIGHVHSRMGITPAWGGCTRLVRTIGYTKALNLLTTGCRLSGEEALHIGLADSIVDTKNALTEASEWLKVRTNCDVAVLKSLKTMAHNAKEMSYQESLAEEKRLFAPLWGGPANRAALTQNIKHKYCRLVQFERKQLWHGWRTIICQEKDDFNQLHRGVKSDWWNMRNQTYIWR</sequence>
<keyword evidence="3" id="KW-1185">Reference proteome</keyword>
<dbReference type="InterPro" id="IPR001753">
    <property type="entry name" value="Enoyl-CoA_hydra/iso"/>
</dbReference>
<evidence type="ECO:0000256" key="1">
    <source>
        <dbReference type="ARBA" id="ARBA00023239"/>
    </source>
</evidence>
<dbReference type="GO" id="GO:0005829">
    <property type="term" value="C:cytosol"/>
    <property type="evidence" value="ECO:0007669"/>
    <property type="project" value="TreeGrafter"/>
</dbReference>
<gene>
    <name evidence="2" type="ORF">L798_07192</name>
</gene>
<dbReference type="GO" id="GO:0016829">
    <property type="term" value="F:lyase activity"/>
    <property type="evidence" value="ECO:0007669"/>
    <property type="project" value="UniProtKB-KW"/>
</dbReference>
<reference evidence="2 3" key="1">
    <citation type="journal article" date="2014" name="Nat. Commun.">
        <title>Molecular traces of alternative social organization in a termite genome.</title>
        <authorList>
            <person name="Terrapon N."/>
            <person name="Li C."/>
            <person name="Robertson H.M."/>
            <person name="Ji L."/>
            <person name="Meng X."/>
            <person name="Booth W."/>
            <person name="Chen Z."/>
            <person name="Childers C.P."/>
            <person name="Glastad K.M."/>
            <person name="Gokhale K."/>
            <person name="Gowin J."/>
            <person name="Gronenberg W."/>
            <person name="Hermansen R.A."/>
            <person name="Hu H."/>
            <person name="Hunt B.G."/>
            <person name="Huylmans A.K."/>
            <person name="Khalil S.M."/>
            <person name="Mitchell R.D."/>
            <person name="Munoz-Torres M.C."/>
            <person name="Mustard J.A."/>
            <person name="Pan H."/>
            <person name="Reese J.T."/>
            <person name="Scharf M.E."/>
            <person name="Sun F."/>
            <person name="Vogel H."/>
            <person name="Xiao J."/>
            <person name="Yang W."/>
            <person name="Yang Z."/>
            <person name="Yang Z."/>
            <person name="Zhou J."/>
            <person name="Zhu J."/>
            <person name="Brent C.S."/>
            <person name="Elsik C.G."/>
            <person name="Goodisman M.A."/>
            <person name="Liberles D.A."/>
            <person name="Roe R.M."/>
            <person name="Vargo E.L."/>
            <person name="Vilcinskas A."/>
            <person name="Wang J."/>
            <person name="Bornberg-Bauer E."/>
            <person name="Korb J."/>
            <person name="Zhang G."/>
            <person name="Liebig J."/>
        </authorList>
    </citation>
    <scope>NUCLEOTIDE SEQUENCE [LARGE SCALE GENOMIC DNA]</scope>
    <source>
        <tissue evidence="2">Whole organism</tissue>
    </source>
</reference>
<dbReference type="Proteomes" id="UP000027135">
    <property type="component" value="Unassembled WGS sequence"/>
</dbReference>
<dbReference type="PANTHER" id="PTHR11941:SF27">
    <property type="entry name" value="ETHYLMALONYL-COA DECARBOXYLASE"/>
    <property type="match status" value="1"/>
</dbReference>
<proteinExistence type="predicted"/>
<dbReference type="InterPro" id="IPR029045">
    <property type="entry name" value="ClpP/crotonase-like_dom_sf"/>
</dbReference>
<dbReference type="Gene3D" id="3.90.226.10">
    <property type="entry name" value="2-enoyl-CoA Hydratase, Chain A, domain 1"/>
    <property type="match status" value="1"/>
</dbReference>
<dbReference type="eggNOG" id="KOG1680">
    <property type="taxonomic scope" value="Eukaryota"/>
</dbReference>
<evidence type="ECO:0000313" key="3">
    <source>
        <dbReference type="Proteomes" id="UP000027135"/>
    </source>
</evidence>
<organism evidence="2 3">
    <name type="scientific">Zootermopsis nevadensis</name>
    <name type="common">Dampwood termite</name>
    <dbReference type="NCBI Taxonomy" id="136037"/>
    <lineage>
        <taxon>Eukaryota</taxon>
        <taxon>Metazoa</taxon>
        <taxon>Ecdysozoa</taxon>
        <taxon>Arthropoda</taxon>
        <taxon>Hexapoda</taxon>
        <taxon>Insecta</taxon>
        <taxon>Pterygota</taxon>
        <taxon>Neoptera</taxon>
        <taxon>Polyneoptera</taxon>
        <taxon>Dictyoptera</taxon>
        <taxon>Blattodea</taxon>
        <taxon>Blattoidea</taxon>
        <taxon>Termitoidae</taxon>
        <taxon>Termopsidae</taxon>
        <taxon>Zootermopsis</taxon>
    </lineage>
</organism>
<dbReference type="STRING" id="136037.A0A067R787"/>
<dbReference type="Pfam" id="PF00378">
    <property type="entry name" value="ECH_1"/>
    <property type="match status" value="1"/>
</dbReference>
<dbReference type="OMA" id="CLSGEMM"/>
<dbReference type="EMBL" id="KK852693">
    <property type="protein sequence ID" value="KDR18312.1"/>
    <property type="molecule type" value="Genomic_DNA"/>
</dbReference>
<evidence type="ECO:0000313" key="2">
    <source>
        <dbReference type="EMBL" id="KDR18312.1"/>
    </source>
</evidence>
<accession>A0A067R787</accession>
<protein>
    <submittedName>
        <fullName evidence="2">Enoyl-CoA hydratase domain-containing protein 1</fullName>
    </submittedName>
</protein>
<dbReference type="SUPFAM" id="SSF52096">
    <property type="entry name" value="ClpP/crotonase"/>
    <property type="match status" value="1"/>
</dbReference>
<dbReference type="FunFam" id="3.90.226.10:FF:000109">
    <property type="entry name" value="Enoyl-CoA hydratase, putative"/>
    <property type="match status" value="1"/>
</dbReference>
<dbReference type="CDD" id="cd06558">
    <property type="entry name" value="crotonase-like"/>
    <property type="match status" value="1"/>
</dbReference>
<dbReference type="GO" id="GO:0006635">
    <property type="term" value="P:fatty acid beta-oxidation"/>
    <property type="evidence" value="ECO:0007669"/>
    <property type="project" value="TreeGrafter"/>
</dbReference>
<dbReference type="InParanoid" id="A0A067R787"/>
<name>A0A067R787_ZOONE</name>